<evidence type="ECO:0000256" key="11">
    <source>
        <dbReference type="ARBA" id="ARBA00022989"/>
    </source>
</evidence>
<dbReference type="InterPro" id="IPR036890">
    <property type="entry name" value="HATPase_C_sf"/>
</dbReference>
<keyword evidence="6 17" id="KW-0808">Transferase</keyword>
<keyword evidence="12" id="KW-0902">Two-component regulatory system</keyword>
<keyword evidence="10" id="KW-0067">ATP-binding</keyword>
<dbReference type="GO" id="GO:0005524">
    <property type="term" value="F:ATP binding"/>
    <property type="evidence" value="ECO:0007669"/>
    <property type="project" value="UniProtKB-KW"/>
</dbReference>
<dbReference type="HOGENOM" id="CLU_000445_89_6_6"/>
<dbReference type="Gene3D" id="6.10.340.10">
    <property type="match status" value="1"/>
</dbReference>
<dbReference type="CDD" id="cd00082">
    <property type="entry name" value="HisKA"/>
    <property type="match status" value="1"/>
</dbReference>
<accession>Q31H10</accession>
<keyword evidence="9 17" id="KW-0418">Kinase</keyword>
<dbReference type="Pfam" id="PF00672">
    <property type="entry name" value="HAMP"/>
    <property type="match status" value="1"/>
</dbReference>
<dbReference type="InterPro" id="IPR004358">
    <property type="entry name" value="Sig_transdc_His_kin-like_C"/>
</dbReference>
<dbReference type="SMART" id="SM00388">
    <property type="entry name" value="HisKA"/>
    <property type="match status" value="1"/>
</dbReference>
<organism evidence="17">
    <name type="scientific">Hydrogenovibrio crunogenus (strain DSM 25203 / XCL-2)</name>
    <name type="common">Thiomicrospira crunogena</name>
    <dbReference type="NCBI Taxonomy" id="317025"/>
    <lineage>
        <taxon>Bacteria</taxon>
        <taxon>Pseudomonadati</taxon>
        <taxon>Pseudomonadota</taxon>
        <taxon>Gammaproteobacteria</taxon>
        <taxon>Thiotrichales</taxon>
        <taxon>Piscirickettsiaceae</taxon>
        <taxon>Hydrogenovibrio</taxon>
    </lineage>
</organism>
<evidence type="ECO:0000256" key="2">
    <source>
        <dbReference type="ARBA" id="ARBA00004651"/>
    </source>
</evidence>
<dbReference type="InterPro" id="IPR003661">
    <property type="entry name" value="HisK_dim/P_dom"/>
</dbReference>
<comment type="subcellular location">
    <subcellularLocation>
        <location evidence="2">Cell membrane</location>
        <topology evidence="2">Multi-pass membrane protein</topology>
    </subcellularLocation>
</comment>
<dbReference type="InterPro" id="IPR003594">
    <property type="entry name" value="HATPase_dom"/>
</dbReference>
<keyword evidence="4" id="KW-1003">Cell membrane</keyword>
<evidence type="ECO:0000256" key="12">
    <source>
        <dbReference type="ARBA" id="ARBA00023012"/>
    </source>
</evidence>
<evidence type="ECO:0000259" key="15">
    <source>
        <dbReference type="PROSITE" id="PS50109"/>
    </source>
</evidence>
<dbReference type="Pfam" id="PF02518">
    <property type="entry name" value="HATPase_c"/>
    <property type="match status" value="1"/>
</dbReference>
<evidence type="ECO:0000256" key="13">
    <source>
        <dbReference type="ARBA" id="ARBA00023136"/>
    </source>
</evidence>
<dbReference type="PANTHER" id="PTHR45528:SF1">
    <property type="entry name" value="SENSOR HISTIDINE KINASE CPXA"/>
    <property type="match status" value="1"/>
</dbReference>
<evidence type="ECO:0000256" key="1">
    <source>
        <dbReference type="ARBA" id="ARBA00000085"/>
    </source>
</evidence>
<feature type="transmembrane region" description="Helical" evidence="14">
    <location>
        <begin position="155"/>
        <end position="180"/>
    </location>
</feature>
<keyword evidence="13 14" id="KW-0472">Membrane</keyword>
<dbReference type="eggNOG" id="COG2205">
    <property type="taxonomic scope" value="Bacteria"/>
</dbReference>
<dbReference type="SUPFAM" id="SSF55874">
    <property type="entry name" value="ATPase domain of HSP90 chaperone/DNA topoisomerase II/histidine kinase"/>
    <property type="match status" value="1"/>
</dbReference>
<dbReference type="CDD" id="cd06225">
    <property type="entry name" value="HAMP"/>
    <property type="match status" value="1"/>
</dbReference>
<dbReference type="SUPFAM" id="SSF158472">
    <property type="entry name" value="HAMP domain-like"/>
    <property type="match status" value="1"/>
</dbReference>
<evidence type="ECO:0000256" key="14">
    <source>
        <dbReference type="SAM" id="Phobius"/>
    </source>
</evidence>
<dbReference type="Pfam" id="PF00512">
    <property type="entry name" value="HisKA"/>
    <property type="match status" value="1"/>
</dbReference>
<evidence type="ECO:0000256" key="9">
    <source>
        <dbReference type="ARBA" id="ARBA00022777"/>
    </source>
</evidence>
<dbReference type="GO" id="GO:0005886">
    <property type="term" value="C:plasma membrane"/>
    <property type="evidence" value="ECO:0007669"/>
    <property type="project" value="UniProtKB-SubCell"/>
</dbReference>
<dbReference type="SMART" id="SM00387">
    <property type="entry name" value="HATPase_c"/>
    <property type="match status" value="1"/>
</dbReference>
<comment type="catalytic activity">
    <reaction evidence="1">
        <text>ATP + protein L-histidine = ADP + protein N-phospho-L-histidine.</text>
        <dbReference type="EC" id="2.7.13.3"/>
    </reaction>
</comment>
<evidence type="ECO:0000256" key="4">
    <source>
        <dbReference type="ARBA" id="ARBA00022475"/>
    </source>
</evidence>
<protein>
    <recommendedName>
        <fullName evidence="3">histidine kinase</fullName>
        <ecNumber evidence="3">2.7.13.3</ecNumber>
    </recommendedName>
</protein>
<dbReference type="STRING" id="317025.Tcr_0968"/>
<evidence type="ECO:0000259" key="16">
    <source>
        <dbReference type="PROSITE" id="PS50885"/>
    </source>
</evidence>
<evidence type="ECO:0000256" key="6">
    <source>
        <dbReference type="ARBA" id="ARBA00022679"/>
    </source>
</evidence>
<evidence type="ECO:0000313" key="17">
    <source>
        <dbReference type="EMBL" id="ABB41563.1"/>
    </source>
</evidence>
<evidence type="ECO:0000256" key="3">
    <source>
        <dbReference type="ARBA" id="ARBA00012438"/>
    </source>
</evidence>
<dbReference type="EC" id="2.7.13.3" evidence="3"/>
<feature type="domain" description="Histidine kinase" evidence="15">
    <location>
        <begin position="236"/>
        <end position="455"/>
    </location>
</feature>
<keyword evidence="5" id="KW-0597">Phosphoprotein</keyword>
<keyword evidence="8" id="KW-0547">Nucleotide-binding</keyword>
<dbReference type="PRINTS" id="PR00344">
    <property type="entry name" value="BCTRLSENSOR"/>
</dbReference>
<dbReference type="InterPro" id="IPR050398">
    <property type="entry name" value="HssS/ArlS-like"/>
</dbReference>
<dbReference type="PROSITE" id="PS50109">
    <property type="entry name" value="HIS_KIN"/>
    <property type="match status" value="1"/>
</dbReference>
<dbReference type="InterPro" id="IPR003660">
    <property type="entry name" value="HAMP_dom"/>
</dbReference>
<dbReference type="SUPFAM" id="SSF47384">
    <property type="entry name" value="Homodimeric domain of signal transducing histidine kinase"/>
    <property type="match status" value="1"/>
</dbReference>
<dbReference type="Gene3D" id="1.10.287.130">
    <property type="match status" value="1"/>
</dbReference>
<dbReference type="PANTHER" id="PTHR45528">
    <property type="entry name" value="SENSOR HISTIDINE KINASE CPXA"/>
    <property type="match status" value="1"/>
</dbReference>
<feature type="domain" description="HAMP" evidence="16">
    <location>
        <begin position="176"/>
        <end position="228"/>
    </location>
</feature>
<dbReference type="PROSITE" id="PS50885">
    <property type="entry name" value="HAMP"/>
    <property type="match status" value="1"/>
</dbReference>
<dbReference type="EMBL" id="CP000109">
    <property type="protein sequence ID" value="ABB41563.1"/>
    <property type="molecule type" value="Genomic_DNA"/>
</dbReference>
<evidence type="ECO:0000256" key="8">
    <source>
        <dbReference type="ARBA" id="ARBA00022741"/>
    </source>
</evidence>
<keyword evidence="11 14" id="KW-1133">Transmembrane helix</keyword>
<dbReference type="Gene3D" id="3.30.565.10">
    <property type="entry name" value="Histidine kinase-like ATPase, C-terminal domain"/>
    <property type="match status" value="1"/>
</dbReference>
<dbReference type="InterPro" id="IPR005467">
    <property type="entry name" value="His_kinase_dom"/>
</dbReference>
<proteinExistence type="predicted"/>
<evidence type="ECO:0000256" key="7">
    <source>
        <dbReference type="ARBA" id="ARBA00022692"/>
    </source>
</evidence>
<keyword evidence="7 14" id="KW-0812">Transmembrane</keyword>
<dbReference type="SMART" id="SM00304">
    <property type="entry name" value="HAMP"/>
    <property type="match status" value="1"/>
</dbReference>
<dbReference type="eggNOG" id="COG3850">
    <property type="taxonomic scope" value="Bacteria"/>
</dbReference>
<gene>
    <name evidence="17" type="ordered locus">Tcr_0968</name>
</gene>
<name>Q31H10_HYDCU</name>
<dbReference type="InterPro" id="IPR036097">
    <property type="entry name" value="HisK_dim/P_sf"/>
</dbReference>
<dbReference type="GO" id="GO:0000155">
    <property type="term" value="F:phosphorelay sensor kinase activity"/>
    <property type="evidence" value="ECO:0007669"/>
    <property type="project" value="InterPro"/>
</dbReference>
<reference evidence="17" key="1">
    <citation type="submission" date="2006-07" db="EMBL/GenBank/DDBJ databases">
        <title>Complete sequence of Thiomicrospira crunogena XCL-2.</title>
        <authorList>
            <consortium name="US DOE Joint Genome Institute"/>
            <person name="Copeland A."/>
            <person name="Lucas S."/>
            <person name="Lapidus A."/>
            <person name="Barry K."/>
            <person name="Detter J.C."/>
            <person name="Glavina del Rio T."/>
            <person name="Hammon N."/>
            <person name="Israni S."/>
            <person name="Dalin E."/>
            <person name="Tice H."/>
            <person name="Pitluck S."/>
            <person name="Chain P."/>
            <person name="Malfatti S."/>
            <person name="Shin M."/>
            <person name="Vergez L."/>
            <person name="Schmutz J."/>
            <person name="Larimer F."/>
            <person name="Land M."/>
            <person name="Hauser L."/>
            <person name="Kyrpides N."/>
            <person name="Lykidis A."/>
            <person name="Scott K.M."/>
            <person name="Sievert S."/>
            <person name="Kerfeld C."/>
            <person name="Freyermuth S."/>
            <person name="Dobrinski K."/>
            <person name="Boller A."/>
            <person name="Fitzpatrick K."/>
            <person name="Thoma P."/>
            <person name="Moore J."/>
            <person name="Richardson P."/>
        </authorList>
    </citation>
    <scope>NUCLEOTIDE SEQUENCE</scope>
    <source>
        <strain evidence="17">XCL-2</strain>
    </source>
</reference>
<sequence length="455" mass="51579">MLEAMMWSNQYLLHNTMVKYVDKRDQLRLERLKNNIEVYMDEKGVFDTNDLDLDVWQRLLTASHRVDLTHTYIPMDILLEREYPKMLQIHPDEFESRVSLISKGGEVIIGPEPTKNGMEESIIVDREEVGQLGYNHRNELTEKTDVEFTEDQSMVFTWGAVLMTGVALLLLLPFASHFLSPIQKLTLGMRKLSQGQFTTRLQHDRKDEFGQLQQDFNYLAASLEKSQQSRNQWIADISHELRTPLTILQGSLEAIKDGIRPASEANLQQIHEEVLWLNRLVDDLYQVTLNDIGGLNYKMNPVDFKRIVASSVAMVDDAAQEKGLQLSMHIPEGSFKLNGDESRLQQLVTNLLWNSIAYTDTVTDSGGPGQIRISLSRTSNNVIFSLEDSAPSVNEDEIPYLFERLYRTEGSRSRRHGGAGLGLAIVQQIVEAHMGKVSVVPSELGGLKISVKLPI</sequence>
<dbReference type="KEGG" id="tcx:Tcr_0968"/>
<evidence type="ECO:0000256" key="10">
    <source>
        <dbReference type="ARBA" id="ARBA00022840"/>
    </source>
</evidence>
<evidence type="ECO:0000256" key="5">
    <source>
        <dbReference type="ARBA" id="ARBA00022553"/>
    </source>
</evidence>
<dbReference type="AlphaFoldDB" id="Q31H10"/>